<keyword evidence="4" id="KW-0328">Glycosyltransferase</keyword>
<keyword evidence="6 9" id="KW-0812">Transmembrane</keyword>
<comment type="subcellular location">
    <subcellularLocation>
        <location evidence="1">Membrane</location>
        <topology evidence="1">Multi-pass membrane protein</topology>
    </subcellularLocation>
</comment>
<name>A0A2H3KXR4_9CHLR</name>
<evidence type="ECO:0000256" key="4">
    <source>
        <dbReference type="ARBA" id="ARBA00022676"/>
    </source>
</evidence>
<dbReference type="InterPro" id="IPR025993">
    <property type="entry name" value="Ceramide_glucosylTrfase"/>
</dbReference>
<feature type="transmembrane region" description="Helical" evidence="9">
    <location>
        <begin position="345"/>
        <end position="366"/>
    </location>
</feature>
<proteinExistence type="predicted"/>
<evidence type="ECO:0000313" key="10">
    <source>
        <dbReference type="EMBL" id="PDV98778.1"/>
    </source>
</evidence>
<evidence type="ECO:0000256" key="8">
    <source>
        <dbReference type="ARBA" id="ARBA00023136"/>
    </source>
</evidence>
<dbReference type="GO" id="GO:0016020">
    <property type="term" value="C:membrane"/>
    <property type="evidence" value="ECO:0007669"/>
    <property type="project" value="UniProtKB-SubCell"/>
</dbReference>
<comment type="pathway">
    <text evidence="2">Lipid metabolism; sphingolipid metabolism.</text>
</comment>
<dbReference type="Gene3D" id="3.90.550.10">
    <property type="entry name" value="Spore Coat Polysaccharide Biosynthesis Protein SpsA, Chain A"/>
    <property type="match status" value="1"/>
</dbReference>
<evidence type="ECO:0000256" key="3">
    <source>
        <dbReference type="ARBA" id="ARBA00004991"/>
    </source>
</evidence>
<evidence type="ECO:0000256" key="6">
    <source>
        <dbReference type="ARBA" id="ARBA00022692"/>
    </source>
</evidence>
<keyword evidence="7 9" id="KW-1133">Transmembrane helix</keyword>
<dbReference type="Proteomes" id="UP000220922">
    <property type="component" value="Unassembled WGS sequence"/>
</dbReference>
<feature type="transmembrane region" description="Helical" evidence="9">
    <location>
        <begin position="315"/>
        <end position="333"/>
    </location>
</feature>
<organism evidence="10 11">
    <name type="scientific">Candidatus Chloroploca asiatica</name>
    <dbReference type="NCBI Taxonomy" id="1506545"/>
    <lineage>
        <taxon>Bacteria</taxon>
        <taxon>Bacillati</taxon>
        <taxon>Chloroflexota</taxon>
        <taxon>Chloroflexia</taxon>
        <taxon>Chloroflexales</taxon>
        <taxon>Chloroflexineae</taxon>
        <taxon>Oscillochloridaceae</taxon>
        <taxon>Candidatus Chloroploca</taxon>
    </lineage>
</organism>
<keyword evidence="5" id="KW-0808">Transferase</keyword>
<dbReference type="RefSeq" id="WP_097653231.1">
    <property type="nucleotide sequence ID" value="NZ_LYXE01000090.1"/>
</dbReference>
<evidence type="ECO:0000256" key="2">
    <source>
        <dbReference type="ARBA" id="ARBA00004760"/>
    </source>
</evidence>
<evidence type="ECO:0008006" key="12">
    <source>
        <dbReference type="Google" id="ProtNLM"/>
    </source>
</evidence>
<accession>A0A2H3KXR4</accession>
<dbReference type="PANTHER" id="PTHR12726:SF0">
    <property type="entry name" value="CERAMIDE GLUCOSYLTRANSFERASE"/>
    <property type="match status" value="1"/>
</dbReference>
<reference evidence="10 11" key="1">
    <citation type="submission" date="2016-05" db="EMBL/GenBank/DDBJ databases">
        <authorList>
            <person name="Lavstsen T."/>
            <person name="Jespersen J.S."/>
        </authorList>
    </citation>
    <scope>NUCLEOTIDE SEQUENCE [LARGE SCALE GENOMIC DNA]</scope>
    <source>
        <strain evidence="10 11">B7-9</strain>
    </source>
</reference>
<dbReference type="SUPFAM" id="SSF53448">
    <property type="entry name" value="Nucleotide-diphospho-sugar transferases"/>
    <property type="match status" value="1"/>
</dbReference>
<keyword evidence="8 9" id="KW-0472">Membrane</keyword>
<dbReference type="OrthoDB" id="3766716at2"/>
<dbReference type="AlphaFoldDB" id="A0A2H3KXR4"/>
<evidence type="ECO:0000256" key="5">
    <source>
        <dbReference type="ARBA" id="ARBA00022679"/>
    </source>
</evidence>
<evidence type="ECO:0000256" key="7">
    <source>
        <dbReference type="ARBA" id="ARBA00022989"/>
    </source>
</evidence>
<comment type="pathway">
    <text evidence="3">Sphingolipid metabolism.</text>
</comment>
<dbReference type="PANTHER" id="PTHR12726">
    <property type="entry name" value="CERAMIDE GLUCOSYLTRANSFERASE"/>
    <property type="match status" value="1"/>
</dbReference>
<dbReference type="GO" id="GO:0006679">
    <property type="term" value="P:glucosylceramide biosynthetic process"/>
    <property type="evidence" value="ECO:0007669"/>
    <property type="project" value="TreeGrafter"/>
</dbReference>
<evidence type="ECO:0000256" key="1">
    <source>
        <dbReference type="ARBA" id="ARBA00004141"/>
    </source>
</evidence>
<gene>
    <name evidence="10" type="ORF">A9Q02_02260</name>
</gene>
<dbReference type="GO" id="GO:0008120">
    <property type="term" value="F:ceramide glucosyltransferase activity"/>
    <property type="evidence" value="ECO:0007669"/>
    <property type="project" value="TreeGrafter"/>
</dbReference>
<dbReference type="Pfam" id="PF13506">
    <property type="entry name" value="Glyco_transf_21"/>
    <property type="match status" value="1"/>
</dbReference>
<sequence length="393" mass="44679">MRWLWRLLIILLYGERLLKHLAVVRFFRRAQPPAEVDPGLVSIMQPILSGDPALAACLEANLKARSGYQRQFIWLIDDDDEPARQICTDLMGRYPSVAITLVALPAPPPEHNPKLVKLIAGSARARGTVICVLDDDTMLPDHALENCLPYLAQHGAGLVFGLPYYVSYDNLWSGLVATFVNSSSLMTYIPFSLLHEPVTINGMFYAIRRTTLEAVGGFAGLEQLVADDFAVAERLRHHGYRLVQTPVRHAIRTTVSGPRHYLRLMQRWLIFPRESLMRHLPPHELVLIYSLVGLPTFLPWMALAVSVGRPGQRSLWLFLAYAGLSYLIFAYHNRSYLNSATPWRWSWMVPLVQILLPAQFVSALLAPRRINWRGHTMQIERGGNLRLVHRRDQ</sequence>
<evidence type="ECO:0000313" key="11">
    <source>
        <dbReference type="Proteomes" id="UP000220922"/>
    </source>
</evidence>
<dbReference type="EMBL" id="LYXE01000090">
    <property type="protein sequence ID" value="PDV98778.1"/>
    <property type="molecule type" value="Genomic_DNA"/>
</dbReference>
<comment type="caution">
    <text evidence="10">The sequence shown here is derived from an EMBL/GenBank/DDBJ whole genome shotgun (WGS) entry which is preliminary data.</text>
</comment>
<protein>
    <recommendedName>
        <fullName evidence="12">Glycosyltransferase</fullName>
    </recommendedName>
</protein>
<keyword evidence="11" id="KW-1185">Reference proteome</keyword>
<dbReference type="InterPro" id="IPR029044">
    <property type="entry name" value="Nucleotide-diphossugar_trans"/>
</dbReference>
<feature type="transmembrane region" description="Helical" evidence="9">
    <location>
        <begin position="286"/>
        <end position="308"/>
    </location>
</feature>
<evidence type="ECO:0000256" key="9">
    <source>
        <dbReference type="SAM" id="Phobius"/>
    </source>
</evidence>